<feature type="transmembrane region" description="Helical" evidence="1">
    <location>
        <begin position="16"/>
        <end position="36"/>
    </location>
</feature>
<gene>
    <name evidence="2" type="ORF">K8V56_11875</name>
</gene>
<sequence length="276" mass="31979">MKRYLKLVDFEVKRFLKLYLVLLGVTILSQIIGLIVESRAYLNRANVVIYKDLVPKDEFIEQYGKMSFLDFSQSVWFLGPIMLCGVVLIIYVFFIWYRDWFGKNTFSYRLLMLPTARINVYFAKATTILLFVLGLVALQIVLLPVESQVLQWMVPGEFRTDLSVNTITNINYLTTLFPSTFIEFVLYYSGGIAAVFIVFTAILFERSFRIKGIIYGILYCAVSILIFFAPIFINEFMLGNYFYPIELFFLELVAGLLVLACAIWTGNFLLKNKIRV</sequence>
<dbReference type="EMBL" id="DYWT01000195">
    <property type="protein sequence ID" value="HJF32456.1"/>
    <property type="molecule type" value="Genomic_DNA"/>
</dbReference>
<feature type="transmembrane region" description="Helical" evidence="1">
    <location>
        <begin position="185"/>
        <end position="204"/>
    </location>
</feature>
<keyword evidence="1" id="KW-1133">Transmembrane helix</keyword>
<protein>
    <submittedName>
        <fullName evidence="2">Uncharacterized protein</fullName>
    </submittedName>
</protein>
<organism evidence="2 3">
    <name type="scientific">Sporosarcina psychrophila</name>
    <name type="common">Bacillus psychrophilus</name>
    <dbReference type="NCBI Taxonomy" id="1476"/>
    <lineage>
        <taxon>Bacteria</taxon>
        <taxon>Bacillati</taxon>
        <taxon>Bacillota</taxon>
        <taxon>Bacilli</taxon>
        <taxon>Bacillales</taxon>
        <taxon>Caryophanaceae</taxon>
        <taxon>Sporosarcina</taxon>
    </lineage>
</organism>
<feature type="transmembrane region" description="Helical" evidence="1">
    <location>
        <begin position="245"/>
        <end position="270"/>
    </location>
</feature>
<keyword evidence="1" id="KW-0472">Membrane</keyword>
<reference evidence="2" key="1">
    <citation type="journal article" date="2021" name="PeerJ">
        <title>Extensive microbial diversity within the chicken gut microbiome revealed by metagenomics and culture.</title>
        <authorList>
            <person name="Gilroy R."/>
            <person name="Ravi A."/>
            <person name="Getino M."/>
            <person name="Pursley I."/>
            <person name="Horton D.L."/>
            <person name="Alikhan N.F."/>
            <person name="Baker D."/>
            <person name="Gharbi K."/>
            <person name="Hall N."/>
            <person name="Watson M."/>
            <person name="Adriaenssens E.M."/>
            <person name="Foster-Nyarko E."/>
            <person name="Jarju S."/>
            <person name="Secka A."/>
            <person name="Antonio M."/>
            <person name="Oren A."/>
            <person name="Chaudhuri R.R."/>
            <person name="La Ragione R."/>
            <person name="Hildebrand F."/>
            <person name="Pallen M.J."/>
        </authorList>
    </citation>
    <scope>NUCLEOTIDE SEQUENCE</scope>
    <source>
        <strain evidence="2">CHK171-7178</strain>
    </source>
</reference>
<name>A0A921KDS6_SPOPS</name>
<reference evidence="2" key="2">
    <citation type="submission" date="2021-09" db="EMBL/GenBank/DDBJ databases">
        <authorList>
            <person name="Gilroy R."/>
        </authorList>
    </citation>
    <scope>NUCLEOTIDE SEQUENCE</scope>
    <source>
        <strain evidence="2">CHK171-7178</strain>
    </source>
</reference>
<evidence type="ECO:0000256" key="1">
    <source>
        <dbReference type="SAM" id="Phobius"/>
    </source>
</evidence>
<comment type="caution">
    <text evidence="2">The sequence shown here is derived from an EMBL/GenBank/DDBJ whole genome shotgun (WGS) entry which is preliminary data.</text>
</comment>
<evidence type="ECO:0000313" key="2">
    <source>
        <dbReference type="EMBL" id="HJF32456.1"/>
    </source>
</evidence>
<evidence type="ECO:0000313" key="3">
    <source>
        <dbReference type="Proteomes" id="UP000698173"/>
    </source>
</evidence>
<proteinExistence type="predicted"/>
<feature type="transmembrane region" description="Helical" evidence="1">
    <location>
        <begin position="75"/>
        <end position="97"/>
    </location>
</feature>
<dbReference type="AlphaFoldDB" id="A0A921KDS6"/>
<feature type="transmembrane region" description="Helical" evidence="1">
    <location>
        <begin position="118"/>
        <end position="143"/>
    </location>
</feature>
<feature type="transmembrane region" description="Helical" evidence="1">
    <location>
        <begin position="213"/>
        <end position="233"/>
    </location>
</feature>
<dbReference type="Proteomes" id="UP000698173">
    <property type="component" value="Unassembled WGS sequence"/>
</dbReference>
<keyword evidence="1" id="KW-0812">Transmembrane</keyword>
<accession>A0A921KDS6</accession>